<proteinExistence type="predicted"/>
<dbReference type="Proteomes" id="UP001208570">
    <property type="component" value="Unassembled WGS sequence"/>
</dbReference>
<dbReference type="EMBL" id="JAODUP010000464">
    <property type="protein sequence ID" value="KAK2149154.1"/>
    <property type="molecule type" value="Genomic_DNA"/>
</dbReference>
<reference evidence="1" key="1">
    <citation type="journal article" date="2023" name="Mol. Biol. Evol.">
        <title>Third-Generation Sequencing Reveals the Adaptive Role of the Epigenome in Three Deep-Sea Polychaetes.</title>
        <authorList>
            <person name="Perez M."/>
            <person name="Aroh O."/>
            <person name="Sun Y."/>
            <person name="Lan Y."/>
            <person name="Juniper S.K."/>
            <person name="Young C.R."/>
            <person name="Angers B."/>
            <person name="Qian P.Y."/>
        </authorList>
    </citation>
    <scope>NUCLEOTIDE SEQUENCE</scope>
    <source>
        <strain evidence="1">P08H-3</strain>
    </source>
</reference>
<sequence length="103" mass="11977">MDGLFWRIRDFDLNTLNPEIAARALSIIGKFRIDDITESSAKAALFYKWTTGMIAELYHTHPDARNATPANLKRQKEILDDQELRSIKEKNHHTNTYIHTHTI</sequence>
<accession>A0AAD9MZW6</accession>
<evidence type="ECO:0000313" key="1">
    <source>
        <dbReference type="EMBL" id="KAK2149154.1"/>
    </source>
</evidence>
<protein>
    <submittedName>
        <fullName evidence="1">Uncharacterized protein</fullName>
    </submittedName>
</protein>
<dbReference type="AlphaFoldDB" id="A0AAD9MZW6"/>
<organism evidence="1 2">
    <name type="scientific">Paralvinella palmiformis</name>
    <dbReference type="NCBI Taxonomy" id="53620"/>
    <lineage>
        <taxon>Eukaryota</taxon>
        <taxon>Metazoa</taxon>
        <taxon>Spiralia</taxon>
        <taxon>Lophotrochozoa</taxon>
        <taxon>Annelida</taxon>
        <taxon>Polychaeta</taxon>
        <taxon>Sedentaria</taxon>
        <taxon>Canalipalpata</taxon>
        <taxon>Terebellida</taxon>
        <taxon>Terebelliformia</taxon>
        <taxon>Alvinellidae</taxon>
        <taxon>Paralvinella</taxon>
    </lineage>
</organism>
<comment type="caution">
    <text evidence="1">The sequence shown here is derived from an EMBL/GenBank/DDBJ whole genome shotgun (WGS) entry which is preliminary data.</text>
</comment>
<gene>
    <name evidence="1" type="ORF">LSH36_464g01027</name>
</gene>
<evidence type="ECO:0000313" key="2">
    <source>
        <dbReference type="Proteomes" id="UP001208570"/>
    </source>
</evidence>
<name>A0AAD9MZW6_9ANNE</name>
<keyword evidence="2" id="KW-1185">Reference proteome</keyword>